<accession>A0A7Y9ZBD8</accession>
<dbReference type="SUPFAM" id="SSF46689">
    <property type="entry name" value="Homeodomain-like"/>
    <property type="match status" value="1"/>
</dbReference>
<sequence length="285" mass="29408">MTWTGASDASPTARIAALTPSLQPSERRVAEVIASDVARAVDLTAQELAEVASVGRATVVRTAQALGYDGYPQLRVALARQRAIDTVPVVSDEGSLGVVRTMMDNFARAVPHMAATLTADVVDACVEALDGATRVVISANGLSAPLGFDVALRLTAAGRPIEYLPDALAQRIAASHLDESCVLLAISGSGAHRSTLDAVDAAAAAGATVVAVTGFARSALVSRATIAVIVPPVSESFQDELVHTSRAAMTLVVEALVEALVVHRGPRARDARSTALSVVSDSLRE</sequence>
<dbReference type="PROSITE" id="PS51071">
    <property type="entry name" value="HTH_RPIR"/>
    <property type="match status" value="1"/>
</dbReference>
<dbReference type="SUPFAM" id="SSF53697">
    <property type="entry name" value="SIS domain"/>
    <property type="match status" value="1"/>
</dbReference>
<dbReference type="InterPro" id="IPR046348">
    <property type="entry name" value="SIS_dom_sf"/>
</dbReference>
<name>A0A7Y9ZBD8_9MICO</name>
<dbReference type="Pfam" id="PF01418">
    <property type="entry name" value="HTH_6"/>
    <property type="match status" value="1"/>
</dbReference>
<dbReference type="InterPro" id="IPR047640">
    <property type="entry name" value="RpiR-like"/>
</dbReference>
<dbReference type="InterPro" id="IPR036388">
    <property type="entry name" value="WH-like_DNA-bd_sf"/>
</dbReference>
<gene>
    <name evidence="3" type="ORF">BKA03_001197</name>
</gene>
<dbReference type="Gene3D" id="3.40.50.10490">
    <property type="entry name" value="Glucose-6-phosphate isomerase like protein, domain 1"/>
    <property type="match status" value="1"/>
</dbReference>
<dbReference type="RefSeq" id="WP_062075326.1">
    <property type="nucleotide sequence ID" value="NZ_BBRC01000007.1"/>
</dbReference>
<dbReference type="GO" id="GO:1901135">
    <property type="term" value="P:carbohydrate derivative metabolic process"/>
    <property type="evidence" value="ECO:0007669"/>
    <property type="project" value="InterPro"/>
</dbReference>
<dbReference type="AlphaFoldDB" id="A0A7Y9ZBD8"/>
<dbReference type="GO" id="GO:0003700">
    <property type="term" value="F:DNA-binding transcription factor activity"/>
    <property type="evidence" value="ECO:0007669"/>
    <property type="project" value="InterPro"/>
</dbReference>
<organism evidence="3 4">
    <name type="scientific">Demequina lutea</name>
    <dbReference type="NCBI Taxonomy" id="431489"/>
    <lineage>
        <taxon>Bacteria</taxon>
        <taxon>Bacillati</taxon>
        <taxon>Actinomycetota</taxon>
        <taxon>Actinomycetes</taxon>
        <taxon>Micrococcales</taxon>
        <taxon>Demequinaceae</taxon>
        <taxon>Demequina</taxon>
    </lineage>
</organism>
<dbReference type="Pfam" id="PF01380">
    <property type="entry name" value="SIS"/>
    <property type="match status" value="1"/>
</dbReference>
<evidence type="ECO:0000313" key="3">
    <source>
        <dbReference type="EMBL" id="NYI41078.1"/>
    </source>
</evidence>
<dbReference type="InterPro" id="IPR000281">
    <property type="entry name" value="HTH_RpiR"/>
</dbReference>
<dbReference type="PROSITE" id="PS51464">
    <property type="entry name" value="SIS"/>
    <property type="match status" value="1"/>
</dbReference>
<dbReference type="InterPro" id="IPR001347">
    <property type="entry name" value="SIS_dom"/>
</dbReference>
<dbReference type="GO" id="GO:0003677">
    <property type="term" value="F:DNA binding"/>
    <property type="evidence" value="ECO:0007669"/>
    <property type="project" value="UniProtKB-KW"/>
</dbReference>
<evidence type="ECO:0000259" key="1">
    <source>
        <dbReference type="PROSITE" id="PS51071"/>
    </source>
</evidence>
<dbReference type="PANTHER" id="PTHR30514">
    <property type="entry name" value="GLUCOKINASE"/>
    <property type="match status" value="1"/>
</dbReference>
<feature type="domain" description="SIS" evidence="2">
    <location>
        <begin position="125"/>
        <end position="266"/>
    </location>
</feature>
<proteinExistence type="predicted"/>
<keyword evidence="4" id="KW-1185">Reference proteome</keyword>
<dbReference type="EMBL" id="JACBZO010000001">
    <property type="protein sequence ID" value="NYI41078.1"/>
    <property type="molecule type" value="Genomic_DNA"/>
</dbReference>
<keyword evidence="3" id="KW-0238">DNA-binding</keyword>
<dbReference type="Gene3D" id="1.10.10.10">
    <property type="entry name" value="Winged helix-like DNA-binding domain superfamily/Winged helix DNA-binding domain"/>
    <property type="match status" value="1"/>
</dbReference>
<dbReference type="InterPro" id="IPR009057">
    <property type="entry name" value="Homeodomain-like_sf"/>
</dbReference>
<evidence type="ECO:0000313" key="4">
    <source>
        <dbReference type="Proteomes" id="UP000547973"/>
    </source>
</evidence>
<reference evidence="3 4" key="1">
    <citation type="submission" date="2020-07" db="EMBL/GenBank/DDBJ databases">
        <title>Sequencing the genomes of 1000 actinobacteria strains.</title>
        <authorList>
            <person name="Klenk H.-P."/>
        </authorList>
    </citation>
    <scope>NUCLEOTIDE SEQUENCE [LARGE SCALE GENOMIC DNA]</scope>
    <source>
        <strain evidence="3 4">DSM 19970</strain>
    </source>
</reference>
<comment type="caution">
    <text evidence="3">The sequence shown here is derived from an EMBL/GenBank/DDBJ whole genome shotgun (WGS) entry which is preliminary data.</text>
</comment>
<dbReference type="GO" id="GO:0097367">
    <property type="term" value="F:carbohydrate derivative binding"/>
    <property type="evidence" value="ECO:0007669"/>
    <property type="project" value="InterPro"/>
</dbReference>
<feature type="domain" description="HTH rpiR-type" evidence="1">
    <location>
        <begin position="9"/>
        <end position="85"/>
    </location>
</feature>
<dbReference type="Proteomes" id="UP000547973">
    <property type="component" value="Unassembled WGS sequence"/>
</dbReference>
<dbReference type="PANTHER" id="PTHR30514:SF1">
    <property type="entry name" value="HTH-TYPE TRANSCRIPTIONAL REGULATOR HEXR-RELATED"/>
    <property type="match status" value="1"/>
</dbReference>
<evidence type="ECO:0000259" key="2">
    <source>
        <dbReference type="PROSITE" id="PS51464"/>
    </source>
</evidence>
<protein>
    <submittedName>
        <fullName evidence="3">DNA-binding MurR/RpiR family transcriptional regulator</fullName>
    </submittedName>
</protein>